<reference evidence="1" key="2">
    <citation type="submission" date="2021-10" db="EMBL/GenBank/DDBJ databases">
        <title>Phylogenomics reveals ancestral predisposition of the termite-cultivated fungus Termitomyces towards a domesticated lifestyle.</title>
        <authorList>
            <person name="Auxier B."/>
            <person name="Grum-Grzhimaylo A."/>
            <person name="Cardenas M.E."/>
            <person name="Lodge J.D."/>
            <person name="Laessoe T."/>
            <person name="Pedersen O."/>
            <person name="Smith M.E."/>
            <person name="Kuyper T.W."/>
            <person name="Franco-Molano E.A."/>
            <person name="Baroni T.J."/>
            <person name="Aanen D.K."/>
        </authorList>
    </citation>
    <scope>NUCLEOTIDE SEQUENCE</scope>
    <source>
        <strain evidence="1">AP01</strain>
        <tissue evidence="1">Mycelium</tissue>
    </source>
</reference>
<evidence type="ECO:0000313" key="1">
    <source>
        <dbReference type="EMBL" id="KAG5643824.1"/>
    </source>
</evidence>
<protein>
    <submittedName>
        <fullName evidence="1">Uncharacterized protein</fullName>
    </submittedName>
</protein>
<reference evidence="1" key="1">
    <citation type="submission" date="2020-07" db="EMBL/GenBank/DDBJ databases">
        <authorList>
            <person name="Nieuwenhuis M."/>
            <person name="Van De Peppel L.J.J."/>
        </authorList>
    </citation>
    <scope>NUCLEOTIDE SEQUENCE</scope>
    <source>
        <strain evidence="1">AP01</strain>
        <tissue evidence="1">Mycelium</tissue>
    </source>
</reference>
<accession>A0A9P7G4Q3</accession>
<gene>
    <name evidence="1" type="ORF">DXG03_009601</name>
</gene>
<proteinExistence type="predicted"/>
<dbReference type="EMBL" id="JABCKV010000094">
    <property type="protein sequence ID" value="KAG5643824.1"/>
    <property type="molecule type" value="Genomic_DNA"/>
</dbReference>
<name>A0A9P7G4Q3_9AGAR</name>
<dbReference type="Proteomes" id="UP000775547">
    <property type="component" value="Unassembled WGS sequence"/>
</dbReference>
<evidence type="ECO:0000313" key="2">
    <source>
        <dbReference type="Proteomes" id="UP000775547"/>
    </source>
</evidence>
<organism evidence="1 2">
    <name type="scientific">Asterophora parasitica</name>
    <dbReference type="NCBI Taxonomy" id="117018"/>
    <lineage>
        <taxon>Eukaryota</taxon>
        <taxon>Fungi</taxon>
        <taxon>Dikarya</taxon>
        <taxon>Basidiomycota</taxon>
        <taxon>Agaricomycotina</taxon>
        <taxon>Agaricomycetes</taxon>
        <taxon>Agaricomycetidae</taxon>
        <taxon>Agaricales</taxon>
        <taxon>Tricholomatineae</taxon>
        <taxon>Lyophyllaceae</taxon>
        <taxon>Asterophora</taxon>
    </lineage>
</organism>
<dbReference type="AlphaFoldDB" id="A0A9P7G4Q3"/>
<sequence>MVAPLTISTNIPVHFSGSAPSTATQNTARWSDLPDELEDLEPFLIEVEGSKIKTWEELNSRLEELQRSISLDDCTMSPEQVTELHRKLQDLETASLAASLAVSRATSPDLSRSPCESHALFGDVDETRSYSPEDYGTEYYLPGLTTDEEDSGLDSDADNEFINLGKDRVQCLEHGWEFTKSTIPDNSE</sequence>
<keyword evidence="2" id="KW-1185">Reference proteome</keyword>
<comment type="caution">
    <text evidence="1">The sequence shown here is derived from an EMBL/GenBank/DDBJ whole genome shotgun (WGS) entry which is preliminary data.</text>
</comment>